<accession>A0A4R5KX15</accession>
<protein>
    <submittedName>
        <fullName evidence="2">ParA family protein</fullName>
    </submittedName>
</protein>
<dbReference type="PANTHER" id="PTHR13696:SF99">
    <property type="entry name" value="COBYRINIC ACID AC-DIAMIDE SYNTHASE"/>
    <property type="match status" value="1"/>
</dbReference>
<comment type="caution">
    <text evidence="2">The sequence shown here is derived from an EMBL/GenBank/DDBJ whole genome shotgun (WGS) entry which is preliminary data.</text>
</comment>
<dbReference type="Gene3D" id="3.40.50.10850">
    <property type="entry name" value="Ntrc-like two-domain protein"/>
    <property type="match status" value="1"/>
</dbReference>
<dbReference type="InterPro" id="IPR050678">
    <property type="entry name" value="DNA_Partitioning_ATPase"/>
</dbReference>
<evidence type="ECO:0000259" key="1">
    <source>
        <dbReference type="Pfam" id="PF01656"/>
    </source>
</evidence>
<dbReference type="PANTHER" id="PTHR13696">
    <property type="entry name" value="P-LOOP CONTAINING NUCLEOSIDE TRIPHOSPHATE HYDROLASE"/>
    <property type="match status" value="1"/>
</dbReference>
<gene>
    <name evidence="2" type="ORF">E1757_07055</name>
</gene>
<name>A0A4R5KX15_9BACL</name>
<dbReference type="EMBL" id="SMRT01000002">
    <property type="protein sequence ID" value="TDF99587.1"/>
    <property type="molecule type" value="Genomic_DNA"/>
</dbReference>
<reference evidence="2 3" key="1">
    <citation type="submission" date="2019-03" db="EMBL/GenBank/DDBJ databases">
        <title>This is whole genome sequence of Paenibacillus sp MS74 strain.</title>
        <authorList>
            <person name="Trinh H.N."/>
        </authorList>
    </citation>
    <scope>NUCLEOTIDE SEQUENCE [LARGE SCALE GENOMIC DNA]</scope>
    <source>
        <strain evidence="2 3">MS74</strain>
    </source>
</reference>
<sequence length="378" mass="42431">MAKMKLVLLEQDSYFIDMLSSYIRTSEHADTFTISVFTSKEQGFSFVERSREPYILLVHERFIPLPEHVFQRQLGCLILLSDAPSAADIMEYPVLCKYRPLNQLLSHIISHFNEYASNRMLKGSRSSRVISVYSAVGGSGKTLTAVHLARELADQGKRVFYLNLEQLPSAAWLEAEPEEEDNYFSRMLYYGKTDMKLQTAKVERYKRRHRIMGFDYFPGVSAAVEMSEITEHDTESLIQSVLASGGYDCLLLDLDSPLYPRVTASLKQSDQVLWLVIDDRVHLEKTKLLLSQLAGLEGMQDSGLNGKLRFVVNKYGGSLSSGLAAQQLPVAGYLPYVPEWKAVGSLETLQARGAFSESVGAITGIYSPDEARQADVVR</sequence>
<dbReference type="RefSeq" id="WP_133226139.1">
    <property type="nucleotide sequence ID" value="NZ_SMRT01000002.1"/>
</dbReference>
<dbReference type="Gene3D" id="3.40.50.300">
    <property type="entry name" value="P-loop containing nucleotide triphosphate hydrolases"/>
    <property type="match status" value="1"/>
</dbReference>
<evidence type="ECO:0000313" key="3">
    <source>
        <dbReference type="Proteomes" id="UP000295636"/>
    </source>
</evidence>
<dbReference type="AlphaFoldDB" id="A0A4R5KX15"/>
<dbReference type="InterPro" id="IPR002586">
    <property type="entry name" value="CobQ/CobB/MinD/ParA_Nub-bd_dom"/>
</dbReference>
<dbReference type="Proteomes" id="UP000295636">
    <property type="component" value="Unassembled WGS sequence"/>
</dbReference>
<evidence type="ECO:0000313" key="2">
    <source>
        <dbReference type="EMBL" id="TDF99587.1"/>
    </source>
</evidence>
<dbReference type="OrthoDB" id="3035369at2"/>
<feature type="domain" description="CobQ/CobB/MinD/ParA nucleotide binding" evidence="1">
    <location>
        <begin position="130"/>
        <end position="340"/>
    </location>
</feature>
<proteinExistence type="predicted"/>
<dbReference type="InterPro" id="IPR027417">
    <property type="entry name" value="P-loop_NTPase"/>
</dbReference>
<dbReference type="SUPFAM" id="SSF52540">
    <property type="entry name" value="P-loop containing nucleoside triphosphate hydrolases"/>
    <property type="match status" value="1"/>
</dbReference>
<keyword evidence="3" id="KW-1185">Reference proteome</keyword>
<organism evidence="2 3">
    <name type="scientific">Paenibacillus piri</name>
    <dbReference type="NCBI Taxonomy" id="2547395"/>
    <lineage>
        <taxon>Bacteria</taxon>
        <taxon>Bacillati</taxon>
        <taxon>Bacillota</taxon>
        <taxon>Bacilli</taxon>
        <taxon>Bacillales</taxon>
        <taxon>Paenibacillaceae</taxon>
        <taxon>Paenibacillus</taxon>
    </lineage>
</organism>
<dbReference type="Pfam" id="PF01656">
    <property type="entry name" value="CbiA"/>
    <property type="match status" value="1"/>
</dbReference>